<keyword evidence="6 8" id="KW-1133">Transmembrane helix</keyword>
<dbReference type="PRINTS" id="PR00173">
    <property type="entry name" value="EDTRNSPORT"/>
</dbReference>
<dbReference type="SUPFAM" id="SSF118215">
    <property type="entry name" value="Proton glutamate symport protein"/>
    <property type="match status" value="1"/>
</dbReference>
<protein>
    <submittedName>
        <fullName evidence="9">Cation:dicarboxylase symporter family transporter</fullName>
    </submittedName>
</protein>
<accession>A0ABY5BM20</accession>
<dbReference type="Proteomes" id="UP001056707">
    <property type="component" value="Chromosome"/>
</dbReference>
<reference evidence="9" key="1">
    <citation type="submission" date="2022-05" db="EMBL/GenBank/DDBJ databases">
        <authorList>
            <person name="Oliphant S.A."/>
            <person name="Watson-Haigh N.S."/>
            <person name="Sumby K.M."/>
            <person name="Gardner J.M."/>
            <person name="Jiranek V."/>
        </authorList>
    </citation>
    <scope>NUCLEOTIDE SEQUENCE</scope>
    <source>
        <strain evidence="9">KI16_H9</strain>
    </source>
</reference>
<keyword evidence="4 8" id="KW-0812">Transmembrane</keyword>
<evidence type="ECO:0000313" key="9">
    <source>
        <dbReference type="EMBL" id="USS84662.1"/>
    </source>
</evidence>
<keyword evidence="7 8" id="KW-0472">Membrane</keyword>
<dbReference type="InterPro" id="IPR036458">
    <property type="entry name" value="Na:dicarbo_symporter_sf"/>
</dbReference>
<feature type="transmembrane region" description="Helical" evidence="8">
    <location>
        <begin position="290"/>
        <end position="307"/>
    </location>
</feature>
<evidence type="ECO:0000256" key="6">
    <source>
        <dbReference type="ARBA" id="ARBA00022989"/>
    </source>
</evidence>
<dbReference type="PANTHER" id="PTHR42865">
    <property type="entry name" value="PROTON/GLUTAMATE-ASPARTATE SYMPORTER"/>
    <property type="match status" value="1"/>
</dbReference>
<sequence>MKQKHFFRITLGWQIMLGLLLGIILGVVFYKNQTAITAMQSIGTMFIGLIQMIVLPIVVSCLTVGIASMGDIRKVGRIGGKTLIYFELMTTVAIIMGLVVANVAHPGSFIDVHAMHSSVDISKYVSTAQHSKNEGLWSMLIGLIPTNIFASLAKGDMMPVIVFSVFFGLGTAAIGERGQIIIDFMTAVSQVMFKITNWVMHLAPIGVCALIGVTLAELGIGALLPLGYFVLLVYLTMIFFVLVIMGIVARLCHFKLYELLVVIKNEIVLAFSTASSEAVMPKMIEKMDRFGVSPSIVSFVIPTGYTFNLDGSAIYQSIAALFLAQAYNIHLSLGQQITLMLVLMITSKGMAGVPGASFVVLLATVSTIGVPMSGLTFIAGIDRFIDMGRTAVNVVGNSLATVVIGSSEHEFDAHKAATYYQQVKQKATS</sequence>
<evidence type="ECO:0000256" key="4">
    <source>
        <dbReference type="ARBA" id="ARBA00022692"/>
    </source>
</evidence>
<feature type="transmembrane region" description="Helical" evidence="8">
    <location>
        <begin position="228"/>
        <end position="249"/>
    </location>
</feature>
<dbReference type="PANTHER" id="PTHR42865:SF7">
    <property type="entry name" value="PROTON_GLUTAMATE-ASPARTATE SYMPORTER"/>
    <property type="match status" value="1"/>
</dbReference>
<dbReference type="InterPro" id="IPR018107">
    <property type="entry name" value="Na-dicarboxylate_symporter_CS"/>
</dbReference>
<evidence type="ECO:0000313" key="10">
    <source>
        <dbReference type="Proteomes" id="UP001056707"/>
    </source>
</evidence>
<proteinExistence type="predicted"/>
<dbReference type="RefSeq" id="WP_252749565.1">
    <property type="nucleotide sequence ID" value="NZ_CP097116.1"/>
</dbReference>
<evidence type="ECO:0000256" key="8">
    <source>
        <dbReference type="SAM" id="Phobius"/>
    </source>
</evidence>
<feature type="transmembrane region" description="Helical" evidence="8">
    <location>
        <begin position="12"/>
        <end position="30"/>
    </location>
</feature>
<feature type="transmembrane region" description="Helical" evidence="8">
    <location>
        <begin position="195"/>
        <end position="216"/>
    </location>
</feature>
<feature type="transmembrane region" description="Helical" evidence="8">
    <location>
        <begin position="42"/>
        <end position="70"/>
    </location>
</feature>
<dbReference type="Gene3D" id="1.10.3860.10">
    <property type="entry name" value="Sodium:dicarboxylate symporter"/>
    <property type="match status" value="1"/>
</dbReference>
<name>A0ABY5BM20_9LACO</name>
<dbReference type="Pfam" id="PF00375">
    <property type="entry name" value="SDF"/>
    <property type="match status" value="1"/>
</dbReference>
<comment type="subcellular location">
    <subcellularLocation>
        <location evidence="1">Cell membrane</location>
        <topology evidence="1">Multi-pass membrane protein</topology>
    </subcellularLocation>
</comment>
<evidence type="ECO:0000256" key="7">
    <source>
        <dbReference type="ARBA" id="ARBA00023136"/>
    </source>
</evidence>
<gene>
    <name evidence="9" type="ORF">M3M35_04975</name>
</gene>
<dbReference type="PROSITE" id="PS00714">
    <property type="entry name" value="NA_DICARBOXYL_SYMP_2"/>
    <property type="match status" value="1"/>
</dbReference>
<feature type="transmembrane region" description="Helical" evidence="8">
    <location>
        <begin position="359"/>
        <end position="381"/>
    </location>
</feature>
<keyword evidence="10" id="KW-1185">Reference proteome</keyword>
<feature type="transmembrane region" description="Helical" evidence="8">
    <location>
        <begin position="157"/>
        <end position="175"/>
    </location>
</feature>
<feature type="transmembrane region" description="Helical" evidence="8">
    <location>
        <begin position="82"/>
        <end position="104"/>
    </location>
</feature>
<evidence type="ECO:0000256" key="5">
    <source>
        <dbReference type="ARBA" id="ARBA00022847"/>
    </source>
</evidence>
<keyword evidence="2" id="KW-0813">Transport</keyword>
<evidence type="ECO:0000256" key="1">
    <source>
        <dbReference type="ARBA" id="ARBA00004651"/>
    </source>
</evidence>
<dbReference type="InterPro" id="IPR001991">
    <property type="entry name" value="Na-dicarboxylate_symporter"/>
</dbReference>
<dbReference type="EMBL" id="CP097116">
    <property type="protein sequence ID" value="USS84662.1"/>
    <property type="molecule type" value="Genomic_DNA"/>
</dbReference>
<organism evidence="9 10">
    <name type="scientific">Fructilactobacillus myrtifloralis</name>
    <dbReference type="NCBI Taxonomy" id="2940301"/>
    <lineage>
        <taxon>Bacteria</taxon>
        <taxon>Bacillati</taxon>
        <taxon>Bacillota</taxon>
        <taxon>Bacilli</taxon>
        <taxon>Lactobacillales</taxon>
        <taxon>Lactobacillaceae</taxon>
        <taxon>Fructilactobacillus</taxon>
    </lineage>
</organism>
<keyword evidence="3" id="KW-1003">Cell membrane</keyword>
<keyword evidence="5" id="KW-0769">Symport</keyword>
<evidence type="ECO:0000256" key="3">
    <source>
        <dbReference type="ARBA" id="ARBA00022475"/>
    </source>
</evidence>
<evidence type="ECO:0000256" key="2">
    <source>
        <dbReference type="ARBA" id="ARBA00022448"/>
    </source>
</evidence>